<evidence type="ECO:0000313" key="3">
    <source>
        <dbReference type="Proteomes" id="UP000887013"/>
    </source>
</evidence>
<accession>A0A8X6NUK5</accession>
<reference evidence="2" key="1">
    <citation type="submission" date="2020-08" db="EMBL/GenBank/DDBJ databases">
        <title>Multicomponent nature underlies the extraordinary mechanical properties of spider dragline silk.</title>
        <authorList>
            <person name="Kono N."/>
            <person name="Nakamura H."/>
            <person name="Mori M."/>
            <person name="Yoshida Y."/>
            <person name="Ohtoshi R."/>
            <person name="Malay A.D."/>
            <person name="Moran D.A.P."/>
            <person name="Tomita M."/>
            <person name="Numata K."/>
            <person name="Arakawa K."/>
        </authorList>
    </citation>
    <scope>NUCLEOTIDE SEQUENCE</scope>
</reference>
<dbReference type="AlphaFoldDB" id="A0A8X6NUK5"/>
<comment type="caution">
    <text evidence="2">The sequence shown here is derived from an EMBL/GenBank/DDBJ whole genome shotgun (WGS) entry which is preliminary data.</text>
</comment>
<dbReference type="Pfam" id="PF20700">
    <property type="entry name" value="Mutator"/>
    <property type="match status" value="1"/>
</dbReference>
<dbReference type="OrthoDB" id="8058887at2759"/>
<protein>
    <recommendedName>
        <fullName evidence="1">Mutator-like transposase domain-containing protein</fullName>
    </recommendedName>
</protein>
<dbReference type="InterPro" id="IPR049012">
    <property type="entry name" value="Mutator_transp_dom"/>
</dbReference>
<proteinExistence type="predicted"/>
<dbReference type="EMBL" id="BMAW01061562">
    <property type="protein sequence ID" value="GFT31792.1"/>
    <property type="molecule type" value="Genomic_DNA"/>
</dbReference>
<feature type="domain" description="Mutator-like transposase" evidence="1">
    <location>
        <begin position="29"/>
        <end position="295"/>
    </location>
</feature>
<evidence type="ECO:0000313" key="2">
    <source>
        <dbReference type="EMBL" id="GFT31792.1"/>
    </source>
</evidence>
<evidence type="ECO:0000259" key="1">
    <source>
        <dbReference type="Pfam" id="PF20700"/>
    </source>
</evidence>
<name>A0A8X6NUK5_NEPPI</name>
<dbReference type="Proteomes" id="UP000887013">
    <property type="component" value="Unassembled WGS sequence"/>
</dbReference>
<organism evidence="2 3">
    <name type="scientific">Nephila pilipes</name>
    <name type="common">Giant wood spider</name>
    <name type="synonym">Nephila maculata</name>
    <dbReference type="NCBI Taxonomy" id="299642"/>
    <lineage>
        <taxon>Eukaryota</taxon>
        <taxon>Metazoa</taxon>
        <taxon>Ecdysozoa</taxon>
        <taxon>Arthropoda</taxon>
        <taxon>Chelicerata</taxon>
        <taxon>Arachnida</taxon>
        <taxon>Araneae</taxon>
        <taxon>Araneomorphae</taxon>
        <taxon>Entelegynae</taxon>
        <taxon>Araneoidea</taxon>
        <taxon>Nephilidae</taxon>
        <taxon>Nephila</taxon>
    </lineage>
</organism>
<sequence length="437" mass="50012">MSFFFFFSGEILKESAMKNAHLYNENWWGFANLEEFLSTLDTPPLSSNMYQKEHDNIATAWEKVAENEMYCAATEEKHLAVQAGKVGIPMLTVVVDGCWAKRSYRINYSSLSGAAAIVGIRTKKVLYMAVRNRYCMVCSRAAAVNKLPGKHCCSKNWHGSCSSMEANIIQEGFQNSVAMYGVKYVKVIGDGDSNVYKTMLDSRFYDELQVEKLESQNHLFRNFCLMLRDIVRDSKAGSITLRQCLGKNILRLRKSVISATAHLTKNEVNFDCCFILQKHILNAPYHVFGDHQNCVYSVWSIQRKNNKNWIPDLLESGLLYKIMNVVSNLADNSKNLLFSANNNCVEQFHSIVIKFMGGKRVNFCLRRSYLARCSGAVISHNSESFMSRVHKSMYNTSPGNFVKSTERRENDLIRRKRKMSWPRCRKSLFLENGPNKN</sequence>
<gene>
    <name evidence="2" type="primary">AVEN_224005_1</name>
    <name evidence="2" type="ORF">NPIL_14121</name>
</gene>
<keyword evidence="3" id="KW-1185">Reference proteome</keyword>